<dbReference type="GO" id="GO:0005793">
    <property type="term" value="C:endoplasmic reticulum-Golgi intermediate compartment"/>
    <property type="evidence" value="ECO:0007669"/>
    <property type="project" value="TreeGrafter"/>
</dbReference>
<name>A0AAV2TMU3_CALDB</name>
<proteinExistence type="predicted"/>
<dbReference type="AlphaFoldDB" id="A0AAV2TMU3"/>
<gene>
    <name evidence="8" type="ORF">CDAUBV1_LOCUS13413</name>
</gene>
<comment type="subcellular location">
    <subcellularLocation>
        <location evidence="1">Membrane</location>
        <topology evidence="1">Single-pass type I membrane protein</topology>
    </subcellularLocation>
</comment>
<dbReference type="CDD" id="cd07308">
    <property type="entry name" value="lectin_leg-like"/>
    <property type="match status" value="1"/>
</dbReference>
<dbReference type="PANTHER" id="PTHR12223">
    <property type="entry name" value="VESICULAR MANNOSE-BINDING LECTIN"/>
    <property type="match status" value="1"/>
</dbReference>
<evidence type="ECO:0000313" key="9">
    <source>
        <dbReference type="Proteomes" id="UP001497525"/>
    </source>
</evidence>
<keyword evidence="2" id="KW-0812">Transmembrane</keyword>
<evidence type="ECO:0000259" key="7">
    <source>
        <dbReference type="PROSITE" id="PS51328"/>
    </source>
</evidence>
<feature type="signal peptide" evidence="6">
    <location>
        <begin position="1"/>
        <end position="27"/>
    </location>
</feature>
<feature type="chain" id="PRO_5043472388" description="L-type lectin-like domain-containing protein" evidence="6">
    <location>
        <begin position="28"/>
        <end position="275"/>
    </location>
</feature>
<evidence type="ECO:0000256" key="2">
    <source>
        <dbReference type="ARBA" id="ARBA00022692"/>
    </source>
</evidence>
<organism evidence="8 9">
    <name type="scientific">Calicophoron daubneyi</name>
    <name type="common">Rumen fluke</name>
    <name type="synonym">Paramphistomum daubneyi</name>
    <dbReference type="NCBI Taxonomy" id="300641"/>
    <lineage>
        <taxon>Eukaryota</taxon>
        <taxon>Metazoa</taxon>
        <taxon>Spiralia</taxon>
        <taxon>Lophotrochozoa</taxon>
        <taxon>Platyhelminthes</taxon>
        <taxon>Trematoda</taxon>
        <taxon>Digenea</taxon>
        <taxon>Plagiorchiida</taxon>
        <taxon>Pronocephalata</taxon>
        <taxon>Paramphistomoidea</taxon>
        <taxon>Paramphistomidae</taxon>
        <taxon>Calicophoron</taxon>
    </lineage>
</organism>
<sequence>MYSTEHKIRTRLYLTLLVWISVQPAGASDSSENKRIHPEHSLLYPMPSEPNLWNLGGTARFLHRYLNLVPKESLVAGVAWNGVPVDYCNWELNIWFSINSHTYHAADGWALFYTVEPITNVELDYRKTTMGGPNDYNGIALIYDSFDNSYLPDGYFPRIYPVLLDGSYKQVHSDNGVWQRRHSCFYPCGNTNCKVLFRYKNRQLYMKAMNWRGEWRCDWTEENVVLPAGGYFSFTAFNDKYYFIYHETVDIREFKVEEILDGNECFERDGQKPKW</sequence>
<dbReference type="GO" id="GO:0006888">
    <property type="term" value="P:endoplasmic reticulum to Golgi vesicle-mediated transport"/>
    <property type="evidence" value="ECO:0007669"/>
    <property type="project" value="TreeGrafter"/>
</dbReference>
<protein>
    <recommendedName>
        <fullName evidence="7">L-type lectin-like domain-containing protein</fullName>
    </recommendedName>
</protein>
<keyword evidence="5" id="KW-0472">Membrane</keyword>
<dbReference type="Proteomes" id="UP001497525">
    <property type="component" value="Unassembled WGS sequence"/>
</dbReference>
<dbReference type="InterPro" id="IPR005052">
    <property type="entry name" value="Lectin_leg"/>
</dbReference>
<evidence type="ECO:0000256" key="4">
    <source>
        <dbReference type="ARBA" id="ARBA00022989"/>
    </source>
</evidence>
<evidence type="ECO:0000256" key="6">
    <source>
        <dbReference type="SAM" id="SignalP"/>
    </source>
</evidence>
<evidence type="ECO:0000256" key="5">
    <source>
        <dbReference type="ARBA" id="ARBA00023136"/>
    </source>
</evidence>
<keyword evidence="3 6" id="KW-0732">Signal</keyword>
<dbReference type="InterPro" id="IPR013320">
    <property type="entry name" value="ConA-like_dom_sf"/>
</dbReference>
<dbReference type="SUPFAM" id="SSF49899">
    <property type="entry name" value="Concanavalin A-like lectins/glucanases"/>
    <property type="match status" value="1"/>
</dbReference>
<dbReference type="GO" id="GO:0030134">
    <property type="term" value="C:COPII-coated ER to Golgi transport vesicle"/>
    <property type="evidence" value="ECO:0007669"/>
    <property type="project" value="TreeGrafter"/>
</dbReference>
<dbReference type="InterPro" id="IPR051136">
    <property type="entry name" value="Intracellular_Lectin-GPT"/>
</dbReference>
<accession>A0AAV2TMU3</accession>
<evidence type="ECO:0000256" key="1">
    <source>
        <dbReference type="ARBA" id="ARBA00004479"/>
    </source>
</evidence>
<reference evidence="8" key="1">
    <citation type="submission" date="2024-06" db="EMBL/GenBank/DDBJ databases">
        <authorList>
            <person name="Liu X."/>
            <person name="Lenzi L."/>
            <person name="Haldenby T S."/>
            <person name="Uol C."/>
        </authorList>
    </citation>
    <scope>NUCLEOTIDE SEQUENCE</scope>
</reference>
<dbReference type="PROSITE" id="PS51328">
    <property type="entry name" value="L_LECTIN_LIKE"/>
    <property type="match status" value="1"/>
</dbReference>
<keyword evidence="4" id="KW-1133">Transmembrane helix</keyword>
<dbReference type="GO" id="GO:0005789">
    <property type="term" value="C:endoplasmic reticulum membrane"/>
    <property type="evidence" value="ECO:0007669"/>
    <property type="project" value="TreeGrafter"/>
</dbReference>
<dbReference type="Pfam" id="PF03388">
    <property type="entry name" value="Lectin_leg-like"/>
    <property type="match status" value="1"/>
</dbReference>
<dbReference type="GO" id="GO:0005537">
    <property type="term" value="F:D-mannose binding"/>
    <property type="evidence" value="ECO:0007669"/>
    <property type="project" value="TreeGrafter"/>
</dbReference>
<comment type="caution">
    <text evidence="8">The sequence shown here is derived from an EMBL/GenBank/DDBJ whole genome shotgun (WGS) entry which is preliminary data.</text>
</comment>
<evidence type="ECO:0000256" key="3">
    <source>
        <dbReference type="ARBA" id="ARBA00022729"/>
    </source>
</evidence>
<dbReference type="Gene3D" id="2.60.120.200">
    <property type="match status" value="1"/>
</dbReference>
<evidence type="ECO:0000313" key="8">
    <source>
        <dbReference type="EMBL" id="CAL5138590.1"/>
    </source>
</evidence>
<feature type="domain" description="L-type lectin-like" evidence="7">
    <location>
        <begin position="28"/>
        <end position="256"/>
    </location>
</feature>
<dbReference type="EMBL" id="CAXLJL010000501">
    <property type="protein sequence ID" value="CAL5138590.1"/>
    <property type="molecule type" value="Genomic_DNA"/>
</dbReference>
<dbReference type="GO" id="GO:0000139">
    <property type="term" value="C:Golgi membrane"/>
    <property type="evidence" value="ECO:0007669"/>
    <property type="project" value="TreeGrafter"/>
</dbReference>
<dbReference type="PANTHER" id="PTHR12223:SF28">
    <property type="entry name" value="LECTIN, MANNOSE BINDING 1 LIKE"/>
    <property type="match status" value="1"/>
</dbReference>